<dbReference type="OrthoDB" id="20669at2759"/>
<dbReference type="PANTHER" id="PTHR43991">
    <property type="entry name" value="WD REPEAT PROTEIN (AFU_ORTHOLOGUE AFUA_8G05640)-RELATED"/>
    <property type="match status" value="1"/>
</dbReference>
<evidence type="ECO:0000256" key="1">
    <source>
        <dbReference type="PROSITE-ProRule" id="PRU00221"/>
    </source>
</evidence>
<evidence type="ECO:0000256" key="2">
    <source>
        <dbReference type="SAM" id="MobiDB-lite"/>
    </source>
</evidence>
<dbReference type="Gene3D" id="2.130.10.10">
    <property type="entry name" value="YVTN repeat-like/Quinoprotein amine dehydrogenase"/>
    <property type="match status" value="1"/>
</dbReference>
<dbReference type="SMART" id="SM00320">
    <property type="entry name" value="WD40"/>
    <property type="match status" value="2"/>
</dbReference>
<protein>
    <recommendedName>
        <fullName evidence="3">DUF2415 domain-containing protein</fullName>
    </recommendedName>
</protein>
<dbReference type="InterPro" id="IPR019417">
    <property type="entry name" value="DUF2415"/>
</dbReference>
<feature type="compositionally biased region" description="Polar residues" evidence="2">
    <location>
        <begin position="35"/>
        <end position="48"/>
    </location>
</feature>
<dbReference type="Pfam" id="PF00400">
    <property type="entry name" value="WD40"/>
    <property type="match status" value="1"/>
</dbReference>
<sequence>MLEPIPDIGPVSGFKRPRSDSLESLDLDHILAPELSTSRTSACRDSATSALPPPRLRADAPSPTVDSFDHTAGLSSAAPPAEPLPPAQPTIHRPGSILSISSHQWTPDLAAKRTNAIKNYFVKKFHITDEEASELFDTDPSLPEDFEHGTDFSWIVTDLLIDRSIAPSKFLELRRMLRDQRRDCRVIKHANPVSDPPLFNWPEHLTTTARVRRAHTYTSYASIQGSNAARVESITARLDGHTLFTHMASYNMPRPTIMHFQLRHTLAAVDTSHVYYNEKDAISCLDLNTGESTPFMSTNLIKPTSVAANSDYLVTGGFFGHYSIKPVPTRYGRSATPVHQGVITYDRENITNYVEALKDFAVFSSNDCHVRTLDVTTNSFVSDYEYEWAMNCVATHGKSQLLVGDSRETLWTDASSGKIISRIQGHWDYSFAAAWSPDGRYCATGNQDMTCRIYDSRRISEPLAVIPTQIGACRSLKFDPTGTFLAVAEPVDHVHIVDVRTLAGTCTSGRQPPSLIGGHTLNFWGEVTGIDWLESHNEASLVIGNSDRLTGGIMRYKRSFNSLEALDQLLDST</sequence>
<accession>A0A1E4T9T9</accession>
<feature type="domain" description="DUF2415" evidence="3">
    <location>
        <begin position="471"/>
        <end position="501"/>
    </location>
</feature>
<dbReference type="Proteomes" id="UP000095023">
    <property type="component" value="Unassembled WGS sequence"/>
</dbReference>
<dbReference type="EMBL" id="KV453843">
    <property type="protein sequence ID" value="ODV88520.1"/>
    <property type="molecule type" value="Genomic_DNA"/>
</dbReference>
<dbReference type="Pfam" id="PF10313">
    <property type="entry name" value="DUF2415"/>
    <property type="match status" value="1"/>
</dbReference>
<dbReference type="PROSITE" id="PS50082">
    <property type="entry name" value="WD_REPEATS_2"/>
    <property type="match status" value="1"/>
</dbReference>
<gene>
    <name evidence="4" type="ORF">CANCADRAFT_32096</name>
</gene>
<feature type="compositionally biased region" description="Basic and acidic residues" evidence="2">
    <location>
        <begin position="17"/>
        <end position="31"/>
    </location>
</feature>
<evidence type="ECO:0000313" key="4">
    <source>
        <dbReference type="EMBL" id="ODV88520.1"/>
    </source>
</evidence>
<name>A0A1E4T9T9_9ASCO</name>
<proteinExistence type="predicted"/>
<keyword evidence="5" id="KW-1185">Reference proteome</keyword>
<feature type="repeat" description="WD" evidence="1">
    <location>
        <begin position="423"/>
        <end position="455"/>
    </location>
</feature>
<reference evidence="5" key="1">
    <citation type="submission" date="2016-02" db="EMBL/GenBank/DDBJ databases">
        <title>Comparative genomics of biotechnologically important yeasts.</title>
        <authorList>
            <consortium name="DOE Joint Genome Institute"/>
            <person name="Riley R."/>
            <person name="Haridas S."/>
            <person name="Wolfe K.H."/>
            <person name="Lopes M.R."/>
            <person name="Hittinger C.T."/>
            <person name="Goker M."/>
            <person name="Salamov A."/>
            <person name="Wisecaver J."/>
            <person name="Long T.M."/>
            <person name="Aerts A.L."/>
            <person name="Barry K."/>
            <person name="Choi C."/>
            <person name="Clum A."/>
            <person name="Coughlan A.Y."/>
            <person name="Deshpande S."/>
            <person name="Douglass A.P."/>
            <person name="Hanson S.J."/>
            <person name="Klenk H.-P."/>
            <person name="Labutti K."/>
            <person name="Lapidus A."/>
            <person name="Lindquist E."/>
            <person name="Lipzen A."/>
            <person name="Meier-Kolthoff J.P."/>
            <person name="Ohm R.A."/>
            <person name="Otillar R.P."/>
            <person name="Pangilinan J."/>
            <person name="Peng Y."/>
            <person name="Rokas A."/>
            <person name="Rosa C.A."/>
            <person name="Scheuner C."/>
            <person name="Sibirny A.A."/>
            <person name="Slot J.C."/>
            <person name="Stielow J.B."/>
            <person name="Sun H."/>
            <person name="Kurtzman C.P."/>
            <person name="Blackwell M."/>
            <person name="Jeffries T.W."/>
            <person name="Grigoriev I.V."/>
        </authorList>
    </citation>
    <scope>NUCLEOTIDE SEQUENCE [LARGE SCALE GENOMIC DNA]</scope>
    <source>
        <strain evidence="5">NRRL Y-17796</strain>
    </source>
</reference>
<feature type="region of interest" description="Disordered" evidence="2">
    <location>
        <begin position="1"/>
        <end position="95"/>
    </location>
</feature>
<evidence type="ECO:0000259" key="3">
    <source>
        <dbReference type="Pfam" id="PF10313"/>
    </source>
</evidence>
<dbReference type="AlphaFoldDB" id="A0A1E4T9T9"/>
<dbReference type="InterPro" id="IPR015943">
    <property type="entry name" value="WD40/YVTN_repeat-like_dom_sf"/>
</dbReference>
<keyword evidence="1" id="KW-0853">WD repeat</keyword>
<dbReference type="PANTHER" id="PTHR43991:SF12">
    <property type="entry name" value="WD REPEAT PROTEIN (AFU_ORTHOLOGUE AFUA_8G05640)"/>
    <property type="match status" value="1"/>
</dbReference>
<dbReference type="InterPro" id="IPR001680">
    <property type="entry name" value="WD40_rpt"/>
</dbReference>
<evidence type="ECO:0000313" key="5">
    <source>
        <dbReference type="Proteomes" id="UP000095023"/>
    </source>
</evidence>
<dbReference type="InterPro" id="IPR036322">
    <property type="entry name" value="WD40_repeat_dom_sf"/>
</dbReference>
<organism evidence="4 5">
    <name type="scientific">Tortispora caseinolytica NRRL Y-17796</name>
    <dbReference type="NCBI Taxonomy" id="767744"/>
    <lineage>
        <taxon>Eukaryota</taxon>
        <taxon>Fungi</taxon>
        <taxon>Dikarya</taxon>
        <taxon>Ascomycota</taxon>
        <taxon>Saccharomycotina</taxon>
        <taxon>Trigonopsidomycetes</taxon>
        <taxon>Trigonopsidales</taxon>
        <taxon>Trigonopsidaceae</taxon>
        <taxon>Tortispora</taxon>
    </lineage>
</organism>
<dbReference type="SUPFAM" id="SSF50978">
    <property type="entry name" value="WD40 repeat-like"/>
    <property type="match status" value="1"/>
</dbReference>